<sequence length="498" mass="54579">MAENTPSVTLVGNTLAVLVAAAERTQRGLPTRIISPGGPWGGYFAGVNAGGRLWDAGMVLYEFTSFRDPGTPPDLATYEATRRNDIGRFCGVVRDHVAQFQRTQVVSTPLMHLGGQWLPDLMLSNQLDALQALPERQLLAQEMRQQGWPAADSAPQRWHPRHKQQWPADGTDGHGRPVTFDEVSRQVHGHGLHDAVMVPFIRKVMNQDDSGLAALYHRMTWLPLFWPETTLSWLEGEGQALPPTLFHQPVDEPVAALCQRLVALLNASPLVRIDSGALPHVRRTRTGFELTLPQGLPEHTDRLGWALTPRQGLQAFGLPVDDFQEDRLPVTLMFLRMAAQDVQHLPSVLHCLDACTGAYRVSSAVSTPEARRDGLVDLVVEANPHHFDAVHGAGTDDSRVVAAACHDLHTMGVLHAHASPRFSKVMRLAGALPLPTHRSLHHYQQEHQTLRQACPGIELIGPSAGPFANSLSEQIIQGLCLARASLSTSLPEPEGVVH</sequence>
<evidence type="ECO:0000313" key="2">
    <source>
        <dbReference type="EMBL" id="TBO34376.1"/>
    </source>
</evidence>
<keyword evidence="3" id="KW-1185">Reference proteome</keyword>
<evidence type="ECO:0008006" key="4">
    <source>
        <dbReference type="Google" id="ProtNLM"/>
    </source>
</evidence>
<evidence type="ECO:0000313" key="3">
    <source>
        <dbReference type="Proteomes" id="UP000292120"/>
    </source>
</evidence>
<evidence type="ECO:0000256" key="1">
    <source>
        <dbReference type="SAM" id="MobiDB-lite"/>
    </source>
</evidence>
<reference evidence="2 3" key="1">
    <citation type="submission" date="2019-02" db="EMBL/GenBank/DDBJ databases">
        <title>Aquabacterium sp. strain KMB7.</title>
        <authorList>
            <person name="Chen W.-M."/>
        </authorList>
    </citation>
    <scope>NUCLEOTIDE SEQUENCE [LARGE SCALE GENOMIC DNA]</scope>
    <source>
        <strain evidence="2 3">KMB7</strain>
    </source>
</reference>
<accession>A0A4V2JG19</accession>
<proteinExistence type="predicted"/>
<dbReference type="OrthoDB" id="9800445at2"/>
<dbReference type="AlphaFoldDB" id="A0A4V2JG19"/>
<feature type="region of interest" description="Disordered" evidence="1">
    <location>
        <begin position="145"/>
        <end position="173"/>
    </location>
</feature>
<dbReference type="EMBL" id="SIXI01000001">
    <property type="protein sequence ID" value="TBO34376.1"/>
    <property type="molecule type" value="Genomic_DNA"/>
</dbReference>
<dbReference type="RefSeq" id="WP_130966325.1">
    <property type="nucleotide sequence ID" value="NZ_SIXI01000001.1"/>
</dbReference>
<protein>
    <recommendedName>
        <fullName evidence="4">Amine oxidase domain-containing protein</fullName>
    </recommendedName>
</protein>
<comment type="caution">
    <text evidence="2">The sequence shown here is derived from an EMBL/GenBank/DDBJ whole genome shotgun (WGS) entry which is preliminary data.</text>
</comment>
<gene>
    <name evidence="2" type="ORF">EYS42_02860</name>
</gene>
<organism evidence="2 3">
    <name type="scientific">Aquabacterium lacunae</name>
    <dbReference type="NCBI Taxonomy" id="2528630"/>
    <lineage>
        <taxon>Bacteria</taxon>
        <taxon>Pseudomonadati</taxon>
        <taxon>Pseudomonadota</taxon>
        <taxon>Betaproteobacteria</taxon>
        <taxon>Burkholderiales</taxon>
        <taxon>Aquabacterium</taxon>
    </lineage>
</organism>
<dbReference type="Proteomes" id="UP000292120">
    <property type="component" value="Unassembled WGS sequence"/>
</dbReference>
<name>A0A4V2JG19_9BURK</name>